<reference evidence="2 3" key="1">
    <citation type="submission" date="2018-08" db="EMBL/GenBank/DDBJ databases">
        <title>Parvularcula sp. SM1705, isolated from surface water of the South Sea China.</title>
        <authorList>
            <person name="Sun L."/>
        </authorList>
    </citation>
    <scope>NUCLEOTIDE SEQUENCE [LARGE SCALE GENOMIC DNA]</scope>
    <source>
        <strain evidence="2 3">SM1705</strain>
    </source>
</reference>
<dbReference type="RefSeq" id="WP_116393368.1">
    <property type="nucleotide sequence ID" value="NZ_QUQO01000002.1"/>
</dbReference>
<evidence type="ECO:0000313" key="3">
    <source>
        <dbReference type="Proteomes" id="UP000264589"/>
    </source>
</evidence>
<keyword evidence="1" id="KW-0732">Signal</keyword>
<dbReference type="InParanoid" id="A0A371R880"/>
<feature type="signal peptide" evidence="1">
    <location>
        <begin position="1"/>
        <end position="17"/>
    </location>
</feature>
<accession>A0A371R880</accession>
<evidence type="ECO:0000313" key="2">
    <source>
        <dbReference type="EMBL" id="RFB01652.1"/>
    </source>
</evidence>
<dbReference type="Proteomes" id="UP000264589">
    <property type="component" value="Unassembled WGS sequence"/>
</dbReference>
<name>A0A371R880_9PROT</name>
<keyword evidence="3" id="KW-1185">Reference proteome</keyword>
<proteinExistence type="predicted"/>
<gene>
    <name evidence="2" type="ORF">DX908_15365</name>
</gene>
<evidence type="ECO:0008006" key="4">
    <source>
        <dbReference type="Google" id="ProtNLM"/>
    </source>
</evidence>
<organism evidence="2 3">
    <name type="scientific">Parvularcula marina</name>
    <dbReference type="NCBI Taxonomy" id="2292771"/>
    <lineage>
        <taxon>Bacteria</taxon>
        <taxon>Pseudomonadati</taxon>
        <taxon>Pseudomonadota</taxon>
        <taxon>Alphaproteobacteria</taxon>
        <taxon>Parvularculales</taxon>
        <taxon>Parvularculaceae</taxon>
        <taxon>Parvularcula</taxon>
    </lineage>
</organism>
<dbReference type="AlphaFoldDB" id="A0A371R880"/>
<dbReference type="PROSITE" id="PS51257">
    <property type="entry name" value="PROKAR_LIPOPROTEIN"/>
    <property type="match status" value="1"/>
</dbReference>
<comment type="caution">
    <text evidence="2">The sequence shown here is derived from an EMBL/GenBank/DDBJ whole genome shotgun (WGS) entry which is preliminary data.</text>
</comment>
<sequence>MIHARLLLLMTGAAVLAACETAPEPDAAAAIERAKPVVQVSVDTEAPDPGALGSYSIPSGRCGMVLWARAGTETVPIFQALDDGNGLMEIDGRRTGLSRQSVRGQARAKMPQIQEFSAHSADGSLITVEAETVWGTSFPGGSYVERGTLTLTGADGWQRVMPVAGIAGCKA</sequence>
<dbReference type="OrthoDB" id="7618985at2"/>
<dbReference type="EMBL" id="QUQO01000002">
    <property type="protein sequence ID" value="RFB01652.1"/>
    <property type="molecule type" value="Genomic_DNA"/>
</dbReference>
<protein>
    <recommendedName>
        <fullName evidence="4">Lipoprotein</fullName>
    </recommendedName>
</protein>
<evidence type="ECO:0000256" key="1">
    <source>
        <dbReference type="SAM" id="SignalP"/>
    </source>
</evidence>
<feature type="chain" id="PRO_5016977800" description="Lipoprotein" evidence="1">
    <location>
        <begin position="18"/>
        <end position="171"/>
    </location>
</feature>